<dbReference type="Proteomes" id="UP000275456">
    <property type="component" value="Unassembled WGS sequence"/>
</dbReference>
<keyword evidence="2" id="KW-1185">Reference proteome</keyword>
<evidence type="ECO:0000313" key="2">
    <source>
        <dbReference type="Proteomes" id="UP000275456"/>
    </source>
</evidence>
<accession>A0A3N2AQP3</accession>
<proteinExistence type="predicted"/>
<protein>
    <submittedName>
        <fullName evidence="1">Uncharacterized protein</fullName>
    </submittedName>
</protein>
<dbReference type="RefSeq" id="WP_123696467.1">
    <property type="nucleotide sequence ID" value="NZ_RKHJ01000001.1"/>
</dbReference>
<comment type="caution">
    <text evidence="1">The sequence shown here is derived from an EMBL/GenBank/DDBJ whole genome shotgun (WGS) entry which is preliminary data.</text>
</comment>
<reference evidence="1 2" key="1">
    <citation type="submission" date="2018-11" db="EMBL/GenBank/DDBJ databases">
        <title>Sequencing the genomes of 1000 actinobacteria strains.</title>
        <authorList>
            <person name="Klenk H.-P."/>
        </authorList>
    </citation>
    <scope>NUCLEOTIDE SEQUENCE [LARGE SCALE GENOMIC DNA]</scope>
    <source>
        <strain evidence="1 2">DSM 9580</strain>
    </source>
</reference>
<name>A0A3N2AQP3_9MICO</name>
<organism evidence="1 2">
    <name type="scientific">Agrococcus jenensis</name>
    <dbReference type="NCBI Taxonomy" id="46353"/>
    <lineage>
        <taxon>Bacteria</taxon>
        <taxon>Bacillati</taxon>
        <taxon>Actinomycetota</taxon>
        <taxon>Actinomycetes</taxon>
        <taxon>Micrococcales</taxon>
        <taxon>Microbacteriaceae</taxon>
        <taxon>Agrococcus</taxon>
    </lineage>
</organism>
<sequence length="223" mass="24100">MDFAEPDGPLDDPPTLEAVSAEFPVRLATLVAQPSIRETGVSTIASSSDGGPFQLDAAAISYAILWNPDDLDDPINHVRLSPDLEAALADPSPRLPPTAVEWMRWMRFPAAYEAVQTVVPRDDESVADVLALHMRNVIGNTFREERDPTPHEPDAFVDEPSALDAVPSAILIDGEEVACVEIGDEHVVGLGVGLGDAVAAVVWPRHLLPLVRLELTRRPRPGE</sequence>
<dbReference type="OrthoDB" id="4915037at2"/>
<dbReference type="EMBL" id="RKHJ01000001">
    <property type="protein sequence ID" value="ROR65371.1"/>
    <property type="molecule type" value="Genomic_DNA"/>
</dbReference>
<dbReference type="AlphaFoldDB" id="A0A3N2AQP3"/>
<gene>
    <name evidence="1" type="ORF">EDD26_0737</name>
</gene>
<evidence type="ECO:0000313" key="1">
    <source>
        <dbReference type="EMBL" id="ROR65371.1"/>
    </source>
</evidence>